<accession>A0A433P6F0</accession>
<dbReference type="GO" id="GO:0004364">
    <property type="term" value="F:glutathione transferase activity"/>
    <property type="evidence" value="ECO:0007669"/>
    <property type="project" value="TreeGrafter"/>
</dbReference>
<keyword evidence="3" id="KW-1185">Reference proteome</keyword>
<dbReference type="Gene3D" id="3.40.30.10">
    <property type="entry name" value="Glutaredoxin"/>
    <property type="match status" value="2"/>
</dbReference>
<organism evidence="2 3">
    <name type="scientific">Jimgerdemannia flammicorona</name>
    <dbReference type="NCBI Taxonomy" id="994334"/>
    <lineage>
        <taxon>Eukaryota</taxon>
        <taxon>Fungi</taxon>
        <taxon>Fungi incertae sedis</taxon>
        <taxon>Mucoromycota</taxon>
        <taxon>Mucoromycotina</taxon>
        <taxon>Endogonomycetes</taxon>
        <taxon>Endogonales</taxon>
        <taxon>Endogonaceae</taxon>
        <taxon>Jimgerdemannia</taxon>
    </lineage>
</organism>
<dbReference type="GO" id="GO:0005739">
    <property type="term" value="C:mitochondrion"/>
    <property type="evidence" value="ECO:0007669"/>
    <property type="project" value="TreeGrafter"/>
</dbReference>
<comment type="caution">
    <text evidence="2">The sequence shown here is derived from an EMBL/GenBank/DDBJ whole genome shotgun (WGS) entry which is preliminary data.</text>
</comment>
<dbReference type="InterPro" id="IPR051924">
    <property type="entry name" value="GST_Kappa/NadH"/>
</dbReference>
<protein>
    <submittedName>
        <fullName evidence="2">Thioredoxin-like protein</fullName>
    </submittedName>
</protein>
<dbReference type="Pfam" id="PF01323">
    <property type="entry name" value="DSBA"/>
    <property type="match status" value="1"/>
</dbReference>
<feature type="domain" description="DSBA-like thioredoxin" evidence="1">
    <location>
        <begin position="1"/>
        <end position="189"/>
    </location>
</feature>
<name>A0A433P6F0_9FUNG</name>
<dbReference type="Proteomes" id="UP000274822">
    <property type="component" value="Unassembled WGS sequence"/>
</dbReference>
<sequence>CPWAYIASRRIEVITARVGAQIIWTPVLLGGIYEATKAPQDVMPGAKKAVNQKDFVRTLKRFDIPLKYHPKHPVRTVDSVRLLHATPPTHRAALTHALYQLYWVQNADITDRTLLLTTARRLKIPYTQPLDDSLFADTRHHASLRAATADAVRRGAPGVPSFWIPHGDAPDTGLLFWGQDRLHFVEASLAAMRVAADPMAWDTVPRIAEMYPRKATAAQAKAWAGRQRTLTYYYDFSSPWCYLAWTQMERVAREAGKGLKLELVPVLVGGLFR</sequence>
<dbReference type="InterPro" id="IPR001853">
    <property type="entry name" value="DSBA-like_thioredoxin_dom"/>
</dbReference>
<dbReference type="PANTHER" id="PTHR42943:SF2">
    <property type="entry name" value="GLUTATHIONE S-TRANSFERASE KAPPA 1"/>
    <property type="match status" value="1"/>
</dbReference>
<evidence type="ECO:0000313" key="2">
    <source>
        <dbReference type="EMBL" id="RUS13107.1"/>
    </source>
</evidence>
<feature type="non-terminal residue" evidence="2">
    <location>
        <position position="1"/>
    </location>
</feature>
<dbReference type="SUPFAM" id="SSF52833">
    <property type="entry name" value="Thioredoxin-like"/>
    <property type="match status" value="2"/>
</dbReference>
<dbReference type="PANTHER" id="PTHR42943">
    <property type="entry name" value="GLUTATHIONE S-TRANSFERASE KAPPA"/>
    <property type="match status" value="1"/>
</dbReference>
<dbReference type="GO" id="GO:0006749">
    <property type="term" value="P:glutathione metabolic process"/>
    <property type="evidence" value="ECO:0007669"/>
    <property type="project" value="TreeGrafter"/>
</dbReference>
<evidence type="ECO:0000313" key="3">
    <source>
        <dbReference type="Proteomes" id="UP000274822"/>
    </source>
</evidence>
<dbReference type="AlphaFoldDB" id="A0A433P6F0"/>
<dbReference type="GO" id="GO:0004602">
    <property type="term" value="F:glutathione peroxidase activity"/>
    <property type="evidence" value="ECO:0007669"/>
    <property type="project" value="TreeGrafter"/>
</dbReference>
<gene>
    <name evidence="2" type="ORF">BC938DRAFT_478129</name>
</gene>
<dbReference type="InterPro" id="IPR036249">
    <property type="entry name" value="Thioredoxin-like_sf"/>
</dbReference>
<evidence type="ECO:0000259" key="1">
    <source>
        <dbReference type="Pfam" id="PF01323"/>
    </source>
</evidence>
<feature type="non-terminal residue" evidence="2">
    <location>
        <position position="273"/>
    </location>
</feature>
<reference evidence="2 3" key="1">
    <citation type="journal article" date="2018" name="New Phytol.">
        <title>Phylogenomics of Endogonaceae and evolution of mycorrhizas within Mucoromycota.</title>
        <authorList>
            <person name="Chang Y."/>
            <person name="Desiro A."/>
            <person name="Na H."/>
            <person name="Sandor L."/>
            <person name="Lipzen A."/>
            <person name="Clum A."/>
            <person name="Barry K."/>
            <person name="Grigoriev I.V."/>
            <person name="Martin F.M."/>
            <person name="Stajich J.E."/>
            <person name="Smith M.E."/>
            <person name="Bonito G."/>
            <person name="Spatafora J.W."/>
        </authorList>
    </citation>
    <scope>NUCLEOTIDE SEQUENCE [LARGE SCALE GENOMIC DNA]</scope>
    <source>
        <strain evidence="2 3">AD002</strain>
    </source>
</reference>
<dbReference type="EMBL" id="RBNJ01031048">
    <property type="protein sequence ID" value="RUS13107.1"/>
    <property type="molecule type" value="Genomic_DNA"/>
</dbReference>
<dbReference type="GO" id="GO:0005777">
    <property type="term" value="C:peroxisome"/>
    <property type="evidence" value="ECO:0007669"/>
    <property type="project" value="TreeGrafter"/>
</dbReference>
<proteinExistence type="predicted"/>